<name>A0A8S1BG58_ARCPL</name>
<accession>A0A8S1BG58</accession>
<comment type="caution">
    <text evidence="1">The sequence shown here is derived from an EMBL/GenBank/DDBJ whole genome shotgun (WGS) entry which is preliminary data.</text>
</comment>
<organism evidence="1 2">
    <name type="scientific">Arctia plantaginis</name>
    <name type="common">Wood tiger moth</name>
    <name type="synonym">Phalaena plantaginis</name>
    <dbReference type="NCBI Taxonomy" id="874455"/>
    <lineage>
        <taxon>Eukaryota</taxon>
        <taxon>Metazoa</taxon>
        <taxon>Ecdysozoa</taxon>
        <taxon>Arthropoda</taxon>
        <taxon>Hexapoda</taxon>
        <taxon>Insecta</taxon>
        <taxon>Pterygota</taxon>
        <taxon>Neoptera</taxon>
        <taxon>Endopterygota</taxon>
        <taxon>Lepidoptera</taxon>
        <taxon>Glossata</taxon>
        <taxon>Ditrysia</taxon>
        <taxon>Noctuoidea</taxon>
        <taxon>Erebidae</taxon>
        <taxon>Arctiinae</taxon>
        <taxon>Arctia</taxon>
    </lineage>
</organism>
<protein>
    <submittedName>
        <fullName evidence="1">Uncharacterized protein</fullName>
    </submittedName>
</protein>
<sequence length="329" mass="36863">MQGSTKNKLSELQTIISRMPLELFCVAALPEFGVRWRDVSKAVRNARLPMQPASVARVLCRHIAKALSGDEIEDIVARLRLKLVATQTRNWHVIRLTEKTTDEPVTNTIRALQGRVMQTLRKNKRGMRPEVQTVLLGDLMYLSVQLVSDQKEGSILYVATPPGEPVALVSSTSMAGLLKACVEGLGYKKYVNANLYGRDVKSLLRINNGSWTANADHLTEIPEYAPVPIITNTGIDYTNKAYDENYVENLLGPDPPLITDLNIKTTKNFFDRSRLDKQISLSVNIKTDDVAKSLKCWVSKGALAPTSDFFHIFRQIKSNKISYDREDSD</sequence>
<reference evidence="1 2" key="1">
    <citation type="submission" date="2020-04" db="EMBL/GenBank/DDBJ databases">
        <authorList>
            <person name="Wallbank WR R."/>
            <person name="Pardo Diaz C."/>
            <person name="Kozak K."/>
            <person name="Martin S."/>
            <person name="Jiggins C."/>
            <person name="Moest M."/>
            <person name="Warren A I."/>
            <person name="Byers J.R.P. K."/>
            <person name="Montejo-Kovacevich G."/>
            <person name="Yen C E."/>
        </authorList>
    </citation>
    <scope>NUCLEOTIDE SEQUENCE [LARGE SCALE GENOMIC DNA]</scope>
</reference>
<evidence type="ECO:0000313" key="2">
    <source>
        <dbReference type="Proteomes" id="UP000494256"/>
    </source>
</evidence>
<dbReference type="Proteomes" id="UP000494256">
    <property type="component" value="Unassembled WGS sequence"/>
</dbReference>
<dbReference type="OrthoDB" id="10052054at2759"/>
<proteinExistence type="predicted"/>
<evidence type="ECO:0000313" key="1">
    <source>
        <dbReference type="EMBL" id="CAB3258235.1"/>
    </source>
</evidence>
<dbReference type="EMBL" id="CADEBD010000620">
    <property type="protein sequence ID" value="CAB3258235.1"/>
    <property type="molecule type" value="Genomic_DNA"/>
</dbReference>
<gene>
    <name evidence="1" type="ORF">APLA_LOCUS16170</name>
</gene>
<dbReference type="AlphaFoldDB" id="A0A8S1BG58"/>